<sequence>MQEGSSGPKMTVLWCTPDHVYCAWFEGSTLVNALFLPEQLTRHLPPGRSPSP</sequence>
<organism evidence="1 2">
    <name type="scientific">Ramlibacter monticola</name>
    <dbReference type="NCBI Taxonomy" id="1926872"/>
    <lineage>
        <taxon>Bacteria</taxon>
        <taxon>Pseudomonadati</taxon>
        <taxon>Pseudomonadota</taxon>
        <taxon>Betaproteobacteria</taxon>
        <taxon>Burkholderiales</taxon>
        <taxon>Comamonadaceae</taxon>
        <taxon>Ramlibacter</taxon>
    </lineage>
</organism>
<evidence type="ECO:0000313" key="2">
    <source>
        <dbReference type="Proteomes" id="UP000599109"/>
    </source>
</evidence>
<keyword evidence="2" id="KW-1185">Reference proteome</keyword>
<dbReference type="Proteomes" id="UP000599109">
    <property type="component" value="Unassembled WGS sequence"/>
</dbReference>
<evidence type="ECO:0000313" key="1">
    <source>
        <dbReference type="EMBL" id="MBL0394882.1"/>
    </source>
</evidence>
<comment type="caution">
    <text evidence="1">The sequence shown here is derived from an EMBL/GenBank/DDBJ whole genome shotgun (WGS) entry which is preliminary data.</text>
</comment>
<reference evidence="1 2" key="1">
    <citation type="journal article" date="2017" name="Int. J. Syst. Evol. Microbiol.">
        <title>Ramlibacter monticola sp. nov., isolated from forest soil.</title>
        <authorList>
            <person name="Chaudhary D.K."/>
            <person name="Kim J."/>
        </authorList>
    </citation>
    <scope>NUCLEOTIDE SEQUENCE [LARGE SCALE GENOMIC DNA]</scope>
    <source>
        <strain evidence="1 2">KACC 19175</strain>
    </source>
</reference>
<dbReference type="AlphaFoldDB" id="A0A936Z8X2"/>
<gene>
    <name evidence="1" type="ORF">JJ685_27335</name>
</gene>
<proteinExistence type="predicted"/>
<name>A0A936Z8X2_9BURK</name>
<accession>A0A936Z8X2</accession>
<dbReference type="EMBL" id="JAEQNE010000010">
    <property type="protein sequence ID" value="MBL0394882.1"/>
    <property type="molecule type" value="Genomic_DNA"/>
</dbReference>
<protein>
    <submittedName>
        <fullName evidence="1">DUF2158 domain-containing protein</fullName>
    </submittedName>
</protein>